<reference evidence="1" key="1">
    <citation type="submission" date="2021-05" db="EMBL/GenBank/DDBJ databases">
        <authorList>
            <person name="Alioto T."/>
            <person name="Alioto T."/>
            <person name="Gomez Garrido J."/>
        </authorList>
    </citation>
    <scope>NUCLEOTIDE SEQUENCE</scope>
</reference>
<protein>
    <submittedName>
        <fullName evidence="1">(northern house mosquito) hypothetical protein</fullName>
    </submittedName>
</protein>
<organism evidence="1">
    <name type="scientific">Culex pipiens</name>
    <name type="common">House mosquito</name>
    <dbReference type="NCBI Taxonomy" id="7175"/>
    <lineage>
        <taxon>Eukaryota</taxon>
        <taxon>Metazoa</taxon>
        <taxon>Ecdysozoa</taxon>
        <taxon>Arthropoda</taxon>
        <taxon>Hexapoda</taxon>
        <taxon>Insecta</taxon>
        <taxon>Pterygota</taxon>
        <taxon>Neoptera</taxon>
        <taxon>Endopterygota</taxon>
        <taxon>Diptera</taxon>
        <taxon>Nematocera</taxon>
        <taxon>Culicoidea</taxon>
        <taxon>Culicidae</taxon>
        <taxon>Culicinae</taxon>
        <taxon>Culicini</taxon>
        <taxon>Culex</taxon>
        <taxon>Culex</taxon>
    </lineage>
</organism>
<sequence length="151" mass="16436">MYDAVHNVRPPGSCPLCCTSLTTTRLSYVSPTRSLLGAVRWSERGTARTVPAAPATTTMIPHTPGPSGTYQDSTAANFSFPRNVSVSFQHMRDLLTLPLRKPWLLNRLWGYRAACRSRSAIDDPAGRIPEAHCWGIARGGAHSESAGKEQT</sequence>
<proteinExistence type="predicted"/>
<name>A0A8D8BZJ5_CULPI</name>
<dbReference type="AlphaFoldDB" id="A0A8D8BZJ5"/>
<accession>A0A8D8BZJ5</accession>
<evidence type="ECO:0000313" key="1">
    <source>
        <dbReference type="EMBL" id="CAG6483528.1"/>
    </source>
</evidence>
<dbReference type="EMBL" id="HBUE01096955">
    <property type="protein sequence ID" value="CAG6483528.1"/>
    <property type="molecule type" value="Transcribed_RNA"/>
</dbReference>